<keyword evidence="1" id="KW-0472">Membrane</keyword>
<feature type="transmembrane region" description="Helical" evidence="1">
    <location>
        <begin position="7"/>
        <end position="29"/>
    </location>
</feature>
<keyword evidence="1" id="KW-0812">Transmembrane</keyword>
<proteinExistence type="predicted"/>
<accession>A0A2V2ND09</accession>
<evidence type="ECO:0000313" key="2">
    <source>
        <dbReference type="EMBL" id="PWR73183.1"/>
    </source>
</evidence>
<dbReference type="EMBL" id="QGMY01000003">
    <property type="protein sequence ID" value="PWR73183.1"/>
    <property type="molecule type" value="Genomic_DNA"/>
</dbReference>
<organism evidence="2 3">
    <name type="scientific">Methanospirillum lacunae</name>
    <dbReference type="NCBI Taxonomy" id="668570"/>
    <lineage>
        <taxon>Archaea</taxon>
        <taxon>Methanobacteriati</taxon>
        <taxon>Methanobacteriota</taxon>
        <taxon>Stenosarchaea group</taxon>
        <taxon>Methanomicrobia</taxon>
        <taxon>Methanomicrobiales</taxon>
        <taxon>Methanospirillaceae</taxon>
        <taxon>Methanospirillum</taxon>
    </lineage>
</organism>
<feature type="transmembrane region" description="Helical" evidence="1">
    <location>
        <begin position="41"/>
        <end position="60"/>
    </location>
</feature>
<dbReference type="AlphaFoldDB" id="A0A2V2ND09"/>
<dbReference type="GeneID" id="97549902"/>
<reference evidence="2 3" key="1">
    <citation type="submission" date="2018-05" db="EMBL/GenBank/DDBJ databases">
        <title>Draft genome of Methanospirillum lacunae Ki8-1.</title>
        <authorList>
            <person name="Dueholm M.S."/>
            <person name="Nielsen P.H."/>
            <person name="Bakmann L.F."/>
            <person name="Otzen D.E."/>
        </authorList>
    </citation>
    <scope>NUCLEOTIDE SEQUENCE [LARGE SCALE GENOMIC DNA]</scope>
    <source>
        <strain evidence="2 3">Ki8-1</strain>
    </source>
</reference>
<dbReference type="Proteomes" id="UP000245657">
    <property type="component" value="Unassembled WGS sequence"/>
</dbReference>
<keyword evidence="3" id="KW-1185">Reference proteome</keyword>
<sequence>MVALGERFLYASEIAGSLVIGLVFIGTALSGDTAADLKWKLIIGAVLCFSISLVFLVMYLNSVKDMQKKRIS</sequence>
<evidence type="ECO:0000313" key="3">
    <source>
        <dbReference type="Proteomes" id="UP000245657"/>
    </source>
</evidence>
<name>A0A2V2ND09_9EURY</name>
<dbReference type="RefSeq" id="WP_109967837.1">
    <property type="nucleotide sequence ID" value="NZ_CP176093.1"/>
</dbReference>
<evidence type="ECO:0000256" key="1">
    <source>
        <dbReference type="SAM" id="Phobius"/>
    </source>
</evidence>
<comment type="caution">
    <text evidence="2">The sequence shown here is derived from an EMBL/GenBank/DDBJ whole genome shotgun (WGS) entry which is preliminary data.</text>
</comment>
<gene>
    <name evidence="2" type="ORF">DK846_04975</name>
</gene>
<dbReference type="OrthoDB" id="115087at2157"/>
<keyword evidence="1" id="KW-1133">Transmembrane helix</keyword>
<protein>
    <submittedName>
        <fullName evidence="2">Uncharacterized protein</fullName>
    </submittedName>
</protein>